<dbReference type="AlphaFoldDB" id="A0A7U2ICN9"/>
<reference evidence="2" key="1">
    <citation type="journal article" date="2021" name="BMC Genomics">
        <title>Chromosome-level genome assembly and manually-curated proteome of model necrotroph Parastagonospora nodorum Sn15 reveals a genome-wide trove of candidate effector homologs, and redundancy of virulence-related functions within an accessory chromosome.</title>
        <authorList>
            <person name="Bertazzoni S."/>
            <person name="Jones D.A.B."/>
            <person name="Phan H.T."/>
            <person name="Tan K.-C."/>
            <person name="Hane J.K."/>
        </authorList>
    </citation>
    <scope>NUCLEOTIDE SEQUENCE [LARGE SCALE GENOMIC DNA]</scope>
    <source>
        <strain evidence="2">SN15 / ATCC MYA-4574 / FGSC 10173)</strain>
    </source>
</reference>
<keyword evidence="2" id="KW-1185">Reference proteome</keyword>
<gene>
    <name evidence="1" type="ORF">JI435_424260</name>
</gene>
<dbReference type="VEuPathDB" id="FungiDB:JI435_424260"/>
<dbReference type="Proteomes" id="UP000663193">
    <property type="component" value="Chromosome 22"/>
</dbReference>
<protein>
    <submittedName>
        <fullName evidence="1">Uncharacterized protein</fullName>
    </submittedName>
</protein>
<organism evidence="1 2">
    <name type="scientific">Phaeosphaeria nodorum (strain SN15 / ATCC MYA-4574 / FGSC 10173)</name>
    <name type="common">Glume blotch fungus</name>
    <name type="synonym">Parastagonospora nodorum</name>
    <dbReference type="NCBI Taxonomy" id="321614"/>
    <lineage>
        <taxon>Eukaryota</taxon>
        <taxon>Fungi</taxon>
        <taxon>Dikarya</taxon>
        <taxon>Ascomycota</taxon>
        <taxon>Pezizomycotina</taxon>
        <taxon>Dothideomycetes</taxon>
        <taxon>Pleosporomycetidae</taxon>
        <taxon>Pleosporales</taxon>
        <taxon>Pleosporineae</taxon>
        <taxon>Phaeosphaeriaceae</taxon>
        <taxon>Parastagonospora</taxon>
    </lineage>
</organism>
<dbReference type="EMBL" id="CP069044">
    <property type="protein sequence ID" value="QRD07338.1"/>
    <property type="molecule type" value="Genomic_DNA"/>
</dbReference>
<sequence>METADANGCWGERAIRILATTYYDLNLEPTFTNMCICQKKTGRFWGVWGVAD</sequence>
<evidence type="ECO:0000313" key="1">
    <source>
        <dbReference type="EMBL" id="QRD07338.1"/>
    </source>
</evidence>
<evidence type="ECO:0000313" key="2">
    <source>
        <dbReference type="Proteomes" id="UP000663193"/>
    </source>
</evidence>
<accession>A0A7U2ICN9</accession>
<name>A0A7U2ICN9_PHANO</name>
<proteinExistence type="predicted"/>